<gene>
    <name evidence="1" type="ORF">MJG53_014451</name>
</gene>
<evidence type="ECO:0000313" key="2">
    <source>
        <dbReference type="Proteomes" id="UP001057279"/>
    </source>
</evidence>
<comment type="caution">
    <text evidence="1">The sequence shown here is derived from an EMBL/GenBank/DDBJ whole genome shotgun (WGS) entry which is preliminary data.</text>
</comment>
<accession>A0ACB9UHJ1</accession>
<dbReference type="EMBL" id="CM043042">
    <property type="protein sequence ID" value="KAI4568833.1"/>
    <property type="molecule type" value="Genomic_DNA"/>
</dbReference>
<sequence>MDGVGVDGKKEDGGEERGRKEERERREQLRKKRLMKKGGPGPACRTVLKILGQHCVLNMYNTAVLQQHVLGNSILKISLAQPCHLSGRCPEPVREQVSMSLMTAGTLSTPEVADIEVTSLDDSAVFHCLERGTKGGNGINQYLLMNEWKAACQELDGHPSFTEGKRSCGWLPLEGETTGGSLCLGGHQGLSLLICEVGAPGVNTPSPEALSRYRWPHFPHTPWAFGITCPLLGT</sequence>
<proteinExistence type="predicted"/>
<organism evidence="1 2">
    <name type="scientific">Ovis ammon polii x Ovis aries</name>
    <dbReference type="NCBI Taxonomy" id="2918886"/>
    <lineage>
        <taxon>Eukaryota</taxon>
        <taxon>Metazoa</taxon>
        <taxon>Chordata</taxon>
        <taxon>Craniata</taxon>
        <taxon>Vertebrata</taxon>
        <taxon>Euteleostomi</taxon>
        <taxon>Mammalia</taxon>
        <taxon>Eutheria</taxon>
        <taxon>Laurasiatheria</taxon>
        <taxon>Artiodactyla</taxon>
        <taxon>Ruminantia</taxon>
        <taxon>Pecora</taxon>
        <taxon>Bovidae</taxon>
        <taxon>Caprinae</taxon>
        <taxon>Ovis</taxon>
    </lineage>
</organism>
<protein>
    <submittedName>
        <fullName evidence="1">Uncharacterized protein</fullName>
    </submittedName>
</protein>
<evidence type="ECO:0000313" key="1">
    <source>
        <dbReference type="EMBL" id="KAI4568833.1"/>
    </source>
</evidence>
<name>A0ACB9UHJ1_9CETA</name>
<dbReference type="Proteomes" id="UP001057279">
    <property type="component" value="Linkage Group LG17"/>
</dbReference>
<keyword evidence="2" id="KW-1185">Reference proteome</keyword>
<reference evidence="1" key="1">
    <citation type="submission" date="2022-03" db="EMBL/GenBank/DDBJ databases">
        <title>Genomic analyses of argali, domestic sheep and their hybrids provide insights into chromosomal evolution, heterosis and genetic basis of agronomic traits.</title>
        <authorList>
            <person name="Li M."/>
        </authorList>
    </citation>
    <scope>NUCLEOTIDE SEQUENCE</scope>
    <source>
        <strain evidence="1">F1 hybrid</strain>
    </source>
</reference>